<evidence type="ECO:0000313" key="5">
    <source>
        <dbReference type="EMBL" id="KJY51607.1"/>
    </source>
</evidence>
<evidence type="ECO:0000256" key="4">
    <source>
        <dbReference type="PIRNR" id="PIRNR006078"/>
    </source>
</evidence>
<dbReference type="InterPro" id="IPR018193">
    <property type="entry name" value="Glyc_kinase_flavodox-like_fold"/>
</dbReference>
<evidence type="ECO:0000256" key="1">
    <source>
        <dbReference type="ARBA" id="ARBA00006284"/>
    </source>
</evidence>
<dbReference type="RefSeq" id="WP_045935113.1">
    <property type="nucleotide sequence ID" value="NZ_KQ033885.1"/>
</dbReference>
<dbReference type="NCBIfam" id="TIGR00045">
    <property type="entry name" value="glycerate kinase"/>
    <property type="match status" value="1"/>
</dbReference>
<dbReference type="EMBL" id="JWMF01000004">
    <property type="protein sequence ID" value="KJY51607.1"/>
    <property type="molecule type" value="Genomic_DNA"/>
</dbReference>
<name>A0A0F4KYB3_9BIFI</name>
<evidence type="ECO:0000313" key="6">
    <source>
        <dbReference type="Proteomes" id="UP000033567"/>
    </source>
</evidence>
<dbReference type="SUPFAM" id="SSF110738">
    <property type="entry name" value="Glycerate kinase I"/>
    <property type="match status" value="1"/>
</dbReference>
<dbReference type="Gene3D" id="3.40.50.10350">
    <property type="entry name" value="Glycerate kinase, domain 1"/>
    <property type="match status" value="1"/>
</dbReference>
<dbReference type="PANTHER" id="PTHR21599">
    <property type="entry name" value="GLYCERATE KINASE"/>
    <property type="match status" value="1"/>
</dbReference>
<protein>
    <submittedName>
        <fullName evidence="5">Glycerate kinase</fullName>
    </submittedName>
</protein>
<accession>A0A0F4KYB3</accession>
<dbReference type="PATRIC" id="fig|1684.5.peg.436"/>
<dbReference type="InterPro" id="IPR018197">
    <property type="entry name" value="Glycerate_kinase_RE-like"/>
</dbReference>
<dbReference type="GO" id="GO:0031388">
    <property type="term" value="P:organic acid phosphorylation"/>
    <property type="evidence" value="ECO:0007669"/>
    <property type="project" value="UniProtKB-UniRule"/>
</dbReference>
<keyword evidence="6" id="KW-1185">Reference proteome</keyword>
<dbReference type="PIRSF" id="PIRSF006078">
    <property type="entry name" value="GlxK"/>
    <property type="match status" value="1"/>
</dbReference>
<dbReference type="Proteomes" id="UP000033567">
    <property type="component" value="Unassembled WGS sequence"/>
</dbReference>
<evidence type="ECO:0000256" key="3">
    <source>
        <dbReference type="ARBA" id="ARBA00022777"/>
    </source>
</evidence>
<dbReference type="AlphaFoldDB" id="A0A0F4KYB3"/>
<keyword evidence="2 4" id="KW-0808">Transferase</keyword>
<gene>
    <name evidence="5" type="ORF">JF70_04160</name>
</gene>
<sequence>MKIIIAPDSFKGSLTAKEAAKAIERGLRRSPLKAEMVLVPMADGGEGTVQSLVDATGGHMIQAQVTGPLGQTVNASYGILGDGRTAAIEMAAASGIQFVNEQTRDPLVTTTYGTGELISKALDQGAQEIIVGLGGSATNDGGAGMAQALGARFLDADGHELTQGGAALARLDRIDVSGLDPRLARTRIRLASDVTNPLTGPEGASAVFGPQKGADPSMVATLDAALAHYAGVIRKDLHREVEAKPGAGAAGGLGAGFLAFTPAVMASGVSIVVETTRLKELARGADLCFTGEGGIDFQTGFGKTPMGTAQAVKESSPGCKVIALAGNVGAGTEELYKVGIDAIFSISPGAVSLEDAMAKAADNLSAVAENIGRLLA</sequence>
<comment type="caution">
    <text evidence="5">The sequence shown here is derived from an EMBL/GenBank/DDBJ whole genome shotgun (WGS) entry which is preliminary data.</text>
</comment>
<keyword evidence="3 4" id="KW-0418">Kinase</keyword>
<dbReference type="GO" id="GO:0008887">
    <property type="term" value="F:glycerate kinase activity"/>
    <property type="evidence" value="ECO:0007669"/>
    <property type="project" value="UniProtKB-UniRule"/>
</dbReference>
<comment type="similarity">
    <text evidence="1 4">Belongs to the glycerate kinase type-1 family.</text>
</comment>
<proteinExistence type="inferred from homology"/>
<dbReference type="InterPro" id="IPR004381">
    <property type="entry name" value="Glycerate_kinase"/>
</dbReference>
<dbReference type="Gene3D" id="3.90.1510.10">
    <property type="entry name" value="Glycerate kinase, domain 2"/>
    <property type="match status" value="1"/>
</dbReference>
<dbReference type="PANTHER" id="PTHR21599:SF0">
    <property type="entry name" value="GLYCERATE KINASE"/>
    <property type="match status" value="1"/>
</dbReference>
<dbReference type="InterPro" id="IPR036129">
    <property type="entry name" value="Glycerate_kinase_sf"/>
</dbReference>
<dbReference type="Pfam" id="PF02595">
    <property type="entry name" value="Gly_kinase"/>
    <property type="match status" value="1"/>
</dbReference>
<evidence type="ECO:0000256" key="2">
    <source>
        <dbReference type="ARBA" id="ARBA00022679"/>
    </source>
</evidence>
<organism evidence="5 6">
    <name type="scientific">Bifidobacterium mellis</name>
    <dbReference type="NCBI Taxonomy" id="1293823"/>
    <lineage>
        <taxon>Bacteria</taxon>
        <taxon>Bacillati</taxon>
        <taxon>Actinomycetota</taxon>
        <taxon>Actinomycetes</taxon>
        <taxon>Bifidobacteriales</taxon>
        <taxon>Bifidobacteriaceae</taxon>
        <taxon>Bifidobacterium</taxon>
    </lineage>
</organism>
<reference evidence="5 6" key="1">
    <citation type="submission" date="2014-12" db="EMBL/GenBank/DDBJ databases">
        <title>Comparative genomics of the lactic acid bacteria isolated from the honey bee gut.</title>
        <authorList>
            <person name="Ellegaard K.M."/>
            <person name="Tamarit D."/>
            <person name="Javelind E."/>
            <person name="Olofsson T."/>
            <person name="Andersson S.G."/>
            <person name="Vasquez A."/>
        </authorList>
    </citation>
    <scope>NUCLEOTIDE SEQUENCE [LARGE SCALE GENOMIC DNA]</scope>
    <source>
        <strain evidence="5 6">Bin7</strain>
    </source>
</reference>